<evidence type="ECO:0000313" key="1">
    <source>
        <dbReference type="EMBL" id="EFH60348.1"/>
    </source>
</evidence>
<dbReference type="EMBL" id="GL348715">
    <property type="protein sequence ID" value="EFH60348.1"/>
    <property type="molecule type" value="Genomic_DNA"/>
</dbReference>
<proteinExistence type="predicted"/>
<name>D7LAC3_ARALL</name>
<dbReference type="HOGENOM" id="CLU_2852701_0_0_1"/>
<evidence type="ECO:0000313" key="2">
    <source>
        <dbReference type="Proteomes" id="UP000008694"/>
    </source>
</evidence>
<reference evidence="2" key="1">
    <citation type="journal article" date="2011" name="Nat. Genet.">
        <title>The Arabidopsis lyrata genome sequence and the basis of rapid genome size change.</title>
        <authorList>
            <person name="Hu T.T."/>
            <person name="Pattyn P."/>
            <person name="Bakker E.G."/>
            <person name="Cao J."/>
            <person name="Cheng J.-F."/>
            <person name="Clark R.M."/>
            <person name="Fahlgren N."/>
            <person name="Fawcett J.A."/>
            <person name="Grimwood J."/>
            <person name="Gundlach H."/>
            <person name="Haberer G."/>
            <person name="Hollister J.D."/>
            <person name="Ossowski S."/>
            <person name="Ottilar R.P."/>
            <person name="Salamov A.A."/>
            <person name="Schneeberger K."/>
            <person name="Spannagl M."/>
            <person name="Wang X."/>
            <person name="Yang L."/>
            <person name="Nasrallah M.E."/>
            <person name="Bergelson J."/>
            <person name="Carrington J.C."/>
            <person name="Gaut B.S."/>
            <person name="Schmutz J."/>
            <person name="Mayer K.F.X."/>
            <person name="Van de Peer Y."/>
            <person name="Grigoriev I.V."/>
            <person name="Nordborg M."/>
            <person name="Weigel D."/>
            <person name="Guo Y.-L."/>
        </authorList>
    </citation>
    <scope>NUCLEOTIDE SEQUENCE [LARGE SCALE GENOMIC DNA]</scope>
    <source>
        <strain evidence="2">cv. MN47</strain>
    </source>
</reference>
<accession>D7LAC3</accession>
<sequence>MGIILPNTAISEAGTKLSETASLVDSTLTLGELSLPVSSNVISTPQGDTTSLEVTLVATDVADMV</sequence>
<gene>
    <name evidence="1" type="ORF">ARALYDRAFT_900145</name>
</gene>
<protein>
    <submittedName>
        <fullName evidence="1">Predicted protein</fullName>
    </submittedName>
</protein>
<dbReference type="Gramene" id="scaffold_304115.1">
    <property type="protein sequence ID" value="scaffold_304115.1"/>
    <property type="gene ID" value="scaffold_304115.1"/>
</dbReference>
<dbReference type="Proteomes" id="UP000008694">
    <property type="component" value="Unassembled WGS sequence"/>
</dbReference>
<organism evidence="2">
    <name type="scientific">Arabidopsis lyrata subsp. lyrata</name>
    <name type="common">Lyre-leaved rock-cress</name>
    <dbReference type="NCBI Taxonomy" id="81972"/>
    <lineage>
        <taxon>Eukaryota</taxon>
        <taxon>Viridiplantae</taxon>
        <taxon>Streptophyta</taxon>
        <taxon>Embryophyta</taxon>
        <taxon>Tracheophyta</taxon>
        <taxon>Spermatophyta</taxon>
        <taxon>Magnoliopsida</taxon>
        <taxon>eudicotyledons</taxon>
        <taxon>Gunneridae</taxon>
        <taxon>Pentapetalae</taxon>
        <taxon>rosids</taxon>
        <taxon>malvids</taxon>
        <taxon>Brassicales</taxon>
        <taxon>Brassicaceae</taxon>
        <taxon>Camelineae</taxon>
        <taxon>Arabidopsis</taxon>
    </lineage>
</organism>
<keyword evidence="2" id="KW-1185">Reference proteome</keyword>
<dbReference type="AlphaFoldDB" id="D7LAC3"/>